<dbReference type="EMBL" id="JSZA02000019">
    <property type="protein sequence ID" value="KHD09831.1"/>
    <property type="molecule type" value="Genomic_DNA"/>
</dbReference>
<evidence type="ECO:0000313" key="2">
    <source>
        <dbReference type="EMBL" id="KHD09831.1"/>
    </source>
</evidence>
<protein>
    <submittedName>
        <fullName evidence="2">Uncharacterized protein</fullName>
    </submittedName>
</protein>
<proteinExistence type="predicted"/>
<name>A0A0A6S121_9GAMM</name>
<comment type="caution">
    <text evidence="2">The sequence shown here is derived from an EMBL/GenBank/DDBJ whole genome shotgun (WGS) entry which is preliminary data.</text>
</comment>
<reference evidence="2 3" key="1">
    <citation type="journal article" date="2016" name="Front. Microbiol.">
        <title>Single-Cell (Meta-)Genomics of a Dimorphic Candidatus Thiomargarita nelsonii Reveals Genomic Plasticity.</title>
        <authorList>
            <person name="Flood B.E."/>
            <person name="Fliss P."/>
            <person name="Jones D.S."/>
            <person name="Dick G.J."/>
            <person name="Jain S."/>
            <person name="Kaster A.K."/>
            <person name="Winkel M."/>
            <person name="Mussmann M."/>
            <person name="Bailey J."/>
        </authorList>
    </citation>
    <scope>NUCLEOTIDE SEQUENCE [LARGE SCALE GENOMIC DNA]</scope>
    <source>
        <strain evidence="2">Hydrate Ridge</strain>
    </source>
</reference>
<gene>
    <name evidence="2" type="ORF">PN36_06815</name>
</gene>
<keyword evidence="1" id="KW-0175">Coiled coil</keyword>
<accession>A0A0A6S121</accession>
<keyword evidence="3" id="KW-1185">Reference proteome</keyword>
<sequence length="250" mass="29120">MSNNFYQEDDLWQALQAQTDLKKQRYQLVEMAHLLLKRARINPDDIAQLDYDDITDLLLEYQGTAEQTDNFFQQALPFIDPEYKGQAFEQQLQTLQQTLSDTRAEITRFSEQNTRLSEQKNQLDKEVECLTELKPQVETLEQNISQLKEQVEALRQHEERLKQLADEPFHQEAITTVIESIPNIVALIKANQEIFQNHLAENARIGEAMQEIADHTDKMATLSKNMSASLQEFDRELQRVIEIGEKQTNN</sequence>
<evidence type="ECO:0000256" key="1">
    <source>
        <dbReference type="SAM" id="Coils"/>
    </source>
</evidence>
<dbReference type="Proteomes" id="UP000030428">
    <property type="component" value="Unassembled WGS sequence"/>
</dbReference>
<dbReference type="Gene3D" id="6.10.140.920">
    <property type="match status" value="1"/>
</dbReference>
<dbReference type="AlphaFoldDB" id="A0A0A6S121"/>
<feature type="coiled-coil region" evidence="1">
    <location>
        <begin position="85"/>
        <end position="167"/>
    </location>
</feature>
<organism evidence="2 3">
    <name type="scientific">Candidatus Thiomargarita nelsonii</name>
    <dbReference type="NCBI Taxonomy" id="1003181"/>
    <lineage>
        <taxon>Bacteria</taxon>
        <taxon>Pseudomonadati</taxon>
        <taxon>Pseudomonadota</taxon>
        <taxon>Gammaproteobacteria</taxon>
        <taxon>Thiotrichales</taxon>
        <taxon>Thiotrichaceae</taxon>
        <taxon>Thiomargarita</taxon>
    </lineage>
</organism>
<evidence type="ECO:0000313" key="3">
    <source>
        <dbReference type="Proteomes" id="UP000030428"/>
    </source>
</evidence>